<sequence>MKHAEARALKVAVYGALSPVGQALMTELRSRDHEAIPLTVDFSALPPRPYPDVKTSHVFSAQKVSRNVAGMKAVIAVLDPPRASSDATPTLNDPTYLVDAVAALISGLRKVKVSQLLLVGDFSGLEDDGADPDWRLVCQKIHDRLDTSPLHWTLVSCPFPSNERIPQLAALSSRDLPHELLHFAAEVADMLERPGHSGQHLSLVH</sequence>
<evidence type="ECO:0000313" key="1">
    <source>
        <dbReference type="EMBL" id="TWI57552.1"/>
    </source>
</evidence>
<gene>
    <name evidence="1" type="ORF">IQ22_00769</name>
</gene>
<organism evidence="1 2">
    <name type="scientific">Pseudomonas duriflava</name>
    <dbReference type="NCBI Taxonomy" id="459528"/>
    <lineage>
        <taxon>Bacteria</taxon>
        <taxon>Pseudomonadati</taxon>
        <taxon>Pseudomonadota</taxon>
        <taxon>Gammaproteobacteria</taxon>
        <taxon>Pseudomonadales</taxon>
        <taxon>Pseudomonadaceae</taxon>
        <taxon>Pseudomonas</taxon>
    </lineage>
</organism>
<dbReference type="Proteomes" id="UP000316905">
    <property type="component" value="Unassembled WGS sequence"/>
</dbReference>
<dbReference type="SUPFAM" id="SSF51735">
    <property type="entry name" value="NAD(P)-binding Rossmann-fold domains"/>
    <property type="match status" value="1"/>
</dbReference>
<reference evidence="1 2" key="1">
    <citation type="journal article" date="2015" name="Stand. Genomic Sci.">
        <title>Genomic Encyclopedia of Bacterial and Archaeal Type Strains, Phase III: the genomes of soil and plant-associated and newly described type strains.</title>
        <authorList>
            <person name="Whitman W.B."/>
            <person name="Woyke T."/>
            <person name="Klenk H.P."/>
            <person name="Zhou Y."/>
            <person name="Lilburn T.G."/>
            <person name="Beck B.J."/>
            <person name="De Vos P."/>
            <person name="Vandamme P."/>
            <person name="Eisen J.A."/>
            <person name="Garrity G."/>
            <person name="Hugenholtz P."/>
            <person name="Kyrpides N.C."/>
        </authorList>
    </citation>
    <scope>NUCLEOTIDE SEQUENCE [LARGE SCALE GENOMIC DNA]</scope>
    <source>
        <strain evidence="1 2">CGMCC 1.6858</strain>
    </source>
</reference>
<protein>
    <submittedName>
        <fullName evidence="1">Putative NADH-flavin reductase</fullName>
    </submittedName>
</protein>
<keyword evidence="2" id="KW-1185">Reference proteome</keyword>
<evidence type="ECO:0000313" key="2">
    <source>
        <dbReference type="Proteomes" id="UP000316905"/>
    </source>
</evidence>
<accession>A0A562QLB3</accession>
<dbReference type="Gene3D" id="3.40.50.720">
    <property type="entry name" value="NAD(P)-binding Rossmann-like Domain"/>
    <property type="match status" value="1"/>
</dbReference>
<proteinExistence type="predicted"/>
<dbReference type="InterPro" id="IPR036291">
    <property type="entry name" value="NAD(P)-bd_dom_sf"/>
</dbReference>
<comment type="caution">
    <text evidence="1">The sequence shown here is derived from an EMBL/GenBank/DDBJ whole genome shotgun (WGS) entry which is preliminary data.</text>
</comment>
<dbReference type="AlphaFoldDB" id="A0A562QLB3"/>
<dbReference type="OrthoDB" id="7015609at2"/>
<name>A0A562QLB3_9PSED</name>
<dbReference type="EMBL" id="VLKY01000002">
    <property type="protein sequence ID" value="TWI57552.1"/>
    <property type="molecule type" value="Genomic_DNA"/>
</dbReference>
<dbReference type="RefSeq" id="WP_145138265.1">
    <property type="nucleotide sequence ID" value="NZ_VLKY01000002.1"/>
</dbReference>